<evidence type="ECO:0000256" key="1">
    <source>
        <dbReference type="ARBA" id="ARBA00004123"/>
    </source>
</evidence>
<dbReference type="GO" id="GO:0005634">
    <property type="term" value="C:nucleus"/>
    <property type="evidence" value="ECO:0007669"/>
    <property type="project" value="UniProtKB-SubCell"/>
</dbReference>
<name>A0AA41VKW0_PAPNU</name>
<dbReference type="PANTHER" id="PTHR31391:SF165">
    <property type="entry name" value="B3 DOMAIN-CONTAINING PROTEIN LOC_OS12G40080-LIKE"/>
    <property type="match status" value="1"/>
</dbReference>
<keyword evidence="4" id="KW-0804">Transcription</keyword>
<sequence length="233" mass="26923">MWRVELKKTKTKIWFEKGWDEFMDYYSINVGHLLVFRYDGNSLFHVTIFDMSATEIDVRNKSSSDAVEESDDSVEILDNARFKPVKFETVEVDTDNECESSQDEQTDSHGPFKEKFTYQFNGSALEAAKASKSKNPVCTIVMRRTYSDKGPVNVPTAFSRKYLIGKTRSVVLSVKQRTWLVGFYPVPGKCYGRLNRGWAKFASDNHLKDCDVCKFELVDKKTFRIEVHVFRVS</sequence>
<dbReference type="Proteomes" id="UP001177140">
    <property type="component" value="Unassembled WGS sequence"/>
</dbReference>
<dbReference type="Gene3D" id="2.40.330.10">
    <property type="entry name" value="DNA-binding pseudobarrel domain"/>
    <property type="match status" value="2"/>
</dbReference>
<feature type="domain" description="TF-B3" evidence="6">
    <location>
        <begin position="1"/>
        <end position="52"/>
    </location>
</feature>
<dbReference type="InterPro" id="IPR003340">
    <property type="entry name" value="B3_DNA-bd"/>
</dbReference>
<evidence type="ECO:0000256" key="3">
    <source>
        <dbReference type="ARBA" id="ARBA00023125"/>
    </source>
</evidence>
<evidence type="ECO:0000256" key="4">
    <source>
        <dbReference type="ARBA" id="ARBA00023163"/>
    </source>
</evidence>
<accession>A0AA41VKW0</accession>
<dbReference type="CDD" id="cd10017">
    <property type="entry name" value="B3_DNA"/>
    <property type="match status" value="2"/>
</dbReference>
<dbReference type="InterPro" id="IPR044837">
    <property type="entry name" value="REM16-like"/>
</dbReference>
<evidence type="ECO:0000256" key="2">
    <source>
        <dbReference type="ARBA" id="ARBA00023015"/>
    </source>
</evidence>
<dbReference type="EMBL" id="JAJJMA010241629">
    <property type="protein sequence ID" value="MCL7042983.1"/>
    <property type="molecule type" value="Genomic_DNA"/>
</dbReference>
<dbReference type="InterPro" id="IPR015300">
    <property type="entry name" value="DNA-bd_pseudobarrel_sf"/>
</dbReference>
<dbReference type="Pfam" id="PF02362">
    <property type="entry name" value="B3"/>
    <property type="match status" value="2"/>
</dbReference>
<comment type="subcellular location">
    <subcellularLocation>
        <location evidence="1">Nucleus</location>
    </subcellularLocation>
</comment>
<keyword evidence="8" id="KW-1185">Reference proteome</keyword>
<evidence type="ECO:0000313" key="7">
    <source>
        <dbReference type="EMBL" id="MCL7042983.1"/>
    </source>
</evidence>
<evidence type="ECO:0000259" key="6">
    <source>
        <dbReference type="PROSITE" id="PS50863"/>
    </source>
</evidence>
<organism evidence="7 8">
    <name type="scientific">Papaver nudicaule</name>
    <name type="common">Iceland poppy</name>
    <dbReference type="NCBI Taxonomy" id="74823"/>
    <lineage>
        <taxon>Eukaryota</taxon>
        <taxon>Viridiplantae</taxon>
        <taxon>Streptophyta</taxon>
        <taxon>Embryophyta</taxon>
        <taxon>Tracheophyta</taxon>
        <taxon>Spermatophyta</taxon>
        <taxon>Magnoliopsida</taxon>
        <taxon>Ranunculales</taxon>
        <taxon>Papaveraceae</taxon>
        <taxon>Papaveroideae</taxon>
        <taxon>Papaver</taxon>
    </lineage>
</organism>
<evidence type="ECO:0000313" key="8">
    <source>
        <dbReference type="Proteomes" id="UP001177140"/>
    </source>
</evidence>
<evidence type="ECO:0000256" key="5">
    <source>
        <dbReference type="ARBA" id="ARBA00023242"/>
    </source>
</evidence>
<keyword evidence="2" id="KW-0805">Transcription regulation</keyword>
<protein>
    <recommendedName>
        <fullName evidence="6">TF-B3 domain-containing protein</fullName>
    </recommendedName>
</protein>
<reference evidence="7" key="1">
    <citation type="submission" date="2022-03" db="EMBL/GenBank/DDBJ databases">
        <title>A functionally conserved STORR gene fusion in Papaver species that diverged 16.8 million years ago.</title>
        <authorList>
            <person name="Catania T."/>
        </authorList>
    </citation>
    <scope>NUCLEOTIDE SEQUENCE</scope>
    <source>
        <strain evidence="7">S-191538</strain>
    </source>
</reference>
<gene>
    <name evidence="7" type="ORF">MKW94_030535</name>
</gene>
<proteinExistence type="predicted"/>
<dbReference type="SMART" id="SM01019">
    <property type="entry name" value="B3"/>
    <property type="match status" value="1"/>
</dbReference>
<keyword evidence="5" id="KW-0539">Nucleus</keyword>
<dbReference type="PANTHER" id="PTHR31391">
    <property type="entry name" value="B3 DOMAIN-CONTAINING PROTEIN OS11G0197600-RELATED"/>
    <property type="match status" value="1"/>
</dbReference>
<keyword evidence="3" id="KW-0238">DNA-binding</keyword>
<comment type="caution">
    <text evidence="7">The sequence shown here is derived from an EMBL/GenBank/DDBJ whole genome shotgun (WGS) entry which is preliminary data.</text>
</comment>
<dbReference type="SUPFAM" id="SSF101936">
    <property type="entry name" value="DNA-binding pseudobarrel domain"/>
    <property type="match status" value="2"/>
</dbReference>
<dbReference type="AlphaFoldDB" id="A0AA41VKW0"/>
<dbReference type="GO" id="GO:0003677">
    <property type="term" value="F:DNA binding"/>
    <property type="evidence" value="ECO:0007669"/>
    <property type="project" value="UniProtKB-KW"/>
</dbReference>
<dbReference type="PROSITE" id="PS50863">
    <property type="entry name" value="B3"/>
    <property type="match status" value="2"/>
</dbReference>
<feature type="domain" description="TF-B3" evidence="6">
    <location>
        <begin position="137"/>
        <end position="233"/>
    </location>
</feature>